<protein>
    <recommendedName>
        <fullName evidence="4">G protein-coupled receptor</fullName>
    </recommendedName>
</protein>
<reference evidence="3" key="1">
    <citation type="submission" date="2022-10" db="EMBL/GenBank/DDBJ databases">
        <title>Genome assembly of Pristionchus species.</title>
        <authorList>
            <person name="Yoshida K."/>
            <person name="Sommer R.J."/>
        </authorList>
    </citation>
    <scope>NUCLEOTIDE SEQUENCE [LARGE SCALE GENOMIC DNA]</scope>
    <source>
        <strain evidence="3">RS5460</strain>
    </source>
</reference>
<evidence type="ECO:0000313" key="3">
    <source>
        <dbReference type="Proteomes" id="UP001328107"/>
    </source>
</evidence>
<comment type="caution">
    <text evidence="2">The sequence shown here is derived from an EMBL/GenBank/DDBJ whole genome shotgun (WGS) entry which is preliminary data.</text>
</comment>
<feature type="transmembrane region" description="Helical" evidence="1">
    <location>
        <begin position="7"/>
        <end position="29"/>
    </location>
</feature>
<dbReference type="AlphaFoldDB" id="A0AAN5D5J9"/>
<keyword evidence="3" id="KW-1185">Reference proteome</keyword>
<evidence type="ECO:0000313" key="2">
    <source>
        <dbReference type="EMBL" id="GMR56933.1"/>
    </source>
</evidence>
<dbReference type="Proteomes" id="UP001328107">
    <property type="component" value="Unassembled WGS sequence"/>
</dbReference>
<gene>
    <name evidence="2" type="ORF">PMAYCL1PPCAC_27128</name>
</gene>
<organism evidence="2 3">
    <name type="scientific">Pristionchus mayeri</name>
    <dbReference type="NCBI Taxonomy" id="1317129"/>
    <lineage>
        <taxon>Eukaryota</taxon>
        <taxon>Metazoa</taxon>
        <taxon>Ecdysozoa</taxon>
        <taxon>Nematoda</taxon>
        <taxon>Chromadorea</taxon>
        <taxon>Rhabditida</taxon>
        <taxon>Rhabditina</taxon>
        <taxon>Diplogasteromorpha</taxon>
        <taxon>Diplogasteroidea</taxon>
        <taxon>Neodiplogasteridae</taxon>
        <taxon>Pristionchus</taxon>
    </lineage>
</organism>
<accession>A0AAN5D5J9</accession>
<sequence>IKLRIILGIFQACTTVLCRMVVIIHQYFAPSEYAEHVYLIVCSLNREAFLGYFSAIASILAMDRGLATVAWAWLVT</sequence>
<keyword evidence="1" id="KW-0812">Transmembrane</keyword>
<feature type="non-terminal residue" evidence="2">
    <location>
        <position position="1"/>
    </location>
</feature>
<evidence type="ECO:0000256" key="1">
    <source>
        <dbReference type="SAM" id="Phobius"/>
    </source>
</evidence>
<feature type="non-terminal residue" evidence="2">
    <location>
        <position position="76"/>
    </location>
</feature>
<feature type="transmembrane region" description="Helical" evidence="1">
    <location>
        <begin position="49"/>
        <end position="74"/>
    </location>
</feature>
<keyword evidence="1" id="KW-0472">Membrane</keyword>
<evidence type="ECO:0008006" key="4">
    <source>
        <dbReference type="Google" id="ProtNLM"/>
    </source>
</evidence>
<name>A0AAN5D5J9_9BILA</name>
<proteinExistence type="predicted"/>
<keyword evidence="1" id="KW-1133">Transmembrane helix</keyword>
<dbReference type="EMBL" id="BTRK01000006">
    <property type="protein sequence ID" value="GMR56933.1"/>
    <property type="molecule type" value="Genomic_DNA"/>
</dbReference>